<sequence length="38" mass="4296">MPSKQQMLYVAITKGCMNLAASVNVILYDRLAKRLRAK</sequence>
<keyword evidence="2" id="KW-0489">Methyltransferase</keyword>
<dbReference type="HOGENOM" id="CLU_219934_0_0_6"/>
<dbReference type="OrthoDB" id="5593443at2"/>
<keyword evidence="1" id="KW-0472">Membrane</keyword>
<keyword evidence="2" id="KW-0808">Transferase</keyword>
<keyword evidence="3" id="KW-1185">Reference proteome</keyword>
<evidence type="ECO:0000256" key="1">
    <source>
        <dbReference type="SAM" id="Phobius"/>
    </source>
</evidence>
<organism evidence="2 3">
    <name type="scientific">Aeromonas hydrophila subsp. hydrophila (strain ATCC 7966 / DSM 30187 / BCRC 13018 / CCUG 14551 / JCM 1027 / KCTC 2358 / NCIMB 9240 / NCTC 8049)</name>
    <dbReference type="NCBI Taxonomy" id="380703"/>
    <lineage>
        <taxon>Bacteria</taxon>
        <taxon>Pseudomonadati</taxon>
        <taxon>Pseudomonadota</taxon>
        <taxon>Gammaproteobacteria</taxon>
        <taxon>Aeromonadales</taxon>
        <taxon>Aeromonadaceae</taxon>
        <taxon>Aeromonas</taxon>
    </lineage>
</organism>
<keyword evidence="1" id="KW-0812">Transmembrane</keyword>
<keyword evidence="1" id="KW-1133">Transmembrane helix</keyword>
<dbReference type="PATRIC" id="fig|380703.7.peg.3417"/>
<dbReference type="EMBL" id="CP000462">
    <property type="protein sequence ID" value="ABK36573.1"/>
    <property type="molecule type" value="Genomic_DNA"/>
</dbReference>
<dbReference type="GO" id="GO:0008168">
    <property type="term" value="F:methyltransferase activity"/>
    <property type="evidence" value="ECO:0007669"/>
    <property type="project" value="UniProtKB-KW"/>
</dbReference>
<dbReference type="GO" id="GO:0032259">
    <property type="term" value="P:methylation"/>
    <property type="evidence" value="ECO:0007669"/>
    <property type="project" value="UniProtKB-KW"/>
</dbReference>
<dbReference type="AlphaFoldDB" id="A0KNQ4"/>
<name>A0KNQ4_AERHH</name>
<gene>
    <name evidence="2" type="ordered locus">AHA_3416</name>
</gene>
<proteinExistence type="predicted"/>
<reference evidence="2 3" key="1">
    <citation type="journal article" date="2006" name="J. Bacteriol.">
        <title>Genome sequence of Aeromonas hydrophila ATCC 7966T: jack of all trades.</title>
        <authorList>
            <person name="Seshadri R."/>
            <person name="Joseph S.W."/>
            <person name="Chopra A.K."/>
            <person name="Sha J."/>
            <person name="Shaw J."/>
            <person name="Graf J."/>
            <person name="Haft D."/>
            <person name="Wu M."/>
            <person name="Ren Q."/>
            <person name="Rosovitz M.J."/>
            <person name="Madupu R."/>
            <person name="Tallon L."/>
            <person name="Kim M."/>
            <person name="Jin S."/>
            <person name="Vuong H."/>
            <person name="Stine O.C."/>
            <person name="Ali A."/>
            <person name="Horneman A.J."/>
            <person name="Heidelberg J.F."/>
        </authorList>
    </citation>
    <scope>NUCLEOTIDE SEQUENCE [LARGE SCALE GENOMIC DNA]</scope>
    <source>
        <strain evidence="3">ATCC 7966 / DSM 30187 / BCRC 13018 / CCUG 14551 / JCM 1027 / KCTC 2358 / NCIMB 9240 / NCTC 8049</strain>
    </source>
</reference>
<feature type="transmembrane region" description="Helical" evidence="1">
    <location>
        <begin position="6"/>
        <end position="28"/>
    </location>
</feature>
<evidence type="ECO:0000313" key="3">
    <source>
        <dbReference type="Proteomes" id="UP000000756"/>
    </source>
</evidence>
<dbReference type="Proteomes" id="UP000000756">
    <property type="component" value="Chromosome"/>
</dbReference>
<evidence type="ECO:0000313" key="2">
    <source>
        <dbReference type="EMBL" id="ABK36573.1"/>
    </source>
</evidence>
<protein>
    <submittedName>
        <fullName evidence="2">RNA methyltransferase, TrmH family</fullName>
    </submittedName>
</protein>
<accession>A0KNQ4</accession>
<dbReference type="KEGG" id="aha:AHA_3416"/>
<dbReference type="EnsemblBacteria" id="ABK36573">
    <property type="protein sequence ID" value="ABK36573"/>
    <property type="gene ID" value="AHA_3416"/>
</dbReference>